<organism evidence="5 6">
    <name type="scientific">Rhizobium etli bv. mimosae str. IE4771</name>
    <dbReference type="NCBI Taxonomy" id="1432050"/>
    <lineage>
        <taxon>Bacteria</taxon>
        <taxon>Pseudomonadati</taxon>
        <taxon>Pseudomonadota</taxon>
        <taxon>Alphaproteobacteria</taxon>
        <taxon>Hyphomicrobiales</taxon>
        <taxon>Rhizobiaceae</taxon>
        <taxon>Rhizobium/Agrobacterium group</taxon>
        <taxon>Rhizobium</taxon>
    </lineage>
</organism>
<comment type="pathway">
    <text evidence="1">Metabolic intermediate biosynthesis; chorismate biosynthesis; chorismate from D-erythrose 4-phosphate and phosphoenolpyruvate: step 4/7.</text>
</comment>
<evidence type="ECO:0000256" key="2">
    <source>
        <dbReference type="ARBA" id="ARBA00023002"/>
    </source>
</evidence>
<gene>
    <name evidence="5" type="ORF">IE4771_CH02328</name>
</gene>
<dbReference type="SUPFAM" id="SSF53223">
    <property type="entry name" value="Aminoacid dehydrogenase-like, N-terminal domain"/>
    <property type="match status" value="1"/>
</dbReference>
<dbReference type="KEGG" id="rei:IE4771_CH02328"/>
<evidence type="ECO:0000313" key="5">
    <source>
        <dbReference type="EMBL" id="AIC27435.1"/>
    </source>
</evidence>
<dbReference type="GO" id="GO:0019632">
    <property type="term" value="P:shikimate metabolic process"/>
    <property type="evidence" value="ECO:0007669"/>
    <property type="project" value="TreeGrafter"/>
</dbReference>
<sequence>MLCLIGDPISSVRSPALFNSLFEESKTNAVCIPLRVPADNLAAFWSGVRQIDNLAGLLVTMPHKRPMASHVDDLDATARQVGAINVARREANGRWRGAIYDGWGCVLGMLWEGNDPTNKRILLVGCGGAGSAIGFALAQMKPARLAIFDVDEMATGRLARDISAAFPLCPISVSEPDPAGFDIVINATPLGMMPSDPFPVDVDRLRPEMAVVDVVTKPDPTAFGLAARERGCRTQSGRAMHEGQAVYAAAFFGQRYWPPHRNKVALPGPAEDADPRQDER</sequence>
<dbReference type="CDD" id="cd01065">
    <property type="entry name" value="NAD_bind_Shikimate_DH"/>
    <property type="match status" value="1"/>
</dbReference>
<evidence type="ECO:0000256" key="1">
    <source>
        <dbReference type="ARBA" id="ARBA00004871"/>
    </source>
</evidence>
<dbReference type="PANTHER" id="PTHR21089">
    <property type="entry name" value="SHIKIMATE DEHYDROGENASE"/>
    <property type="match status" value="1"/>
</dbReference>
<dbReference type="GO" id="GO:0004764">
    <property type="term" value="F:shikimate 3-dehydrogenase (NADP+) activity"/>
    <property type="evidence" value="ECO:0007669"/>
    <property type="project" value="UniProtKB-EC"/>
</dbReference>
<dbReference type="GO" id="GO:0009423">
    <property type="term" value="P:chorismate biosynthetic process"/>
    <property type="evidence" value="ECO:0007669"/>
    <property type="project" value="TreeGrafter"/>
</dbReference>
<dbReference type="GO" id="GO:0009073">
    <property type="term" value="P:aromatic amino acid family biosynthetic process"/>
    <property type="evidence" value="ECO:0007669"/>
    <property type="project" value="UniProtKB-KW"/>
</dbReference>
<dbReference type="Proteomes" id="UP000027180">
    <property type="component" value="Chromosome"/>
</dbReference>
<dbReference type="InterPro" id="IPR036291">
    <property type="entry name" value="NAD(P)-bd_dom_sf"/>
</dbReference>
<dbReference type="EC" id="1.1.1.25" evidence="5"/>
<dbReference type="AlphaFoldDB" id="A0A060I686"/>
<protein>
    <submittedName>
        <fullName evidence="5">Shikimate 5-dehydrogenase protein</fullName>
        <ecNumber evidence="5">1.1.1.25</ecNumber>
    </submittedName>
</protein>
<evidence type="ECO:0000256" key="3">
    <source>
        <dbReference type="ARBA" id="ARBA00023141"/>
    </source>
</evidence>
<reference evidence="5 6" key="1">
    <citation type="submission" date="2013-12" db="EMBL/GenBank/DDBJ databases">
        <title>Complete genome sequence of Rhizobium etli bv. mimosae IE4771.</title>
        <authorList>
            <person name="Bustos P."/>
            <person name="Santamaria R.I."/>
            <person name="Lozano L."/>
            <person name="Ormeno-Orrillo E."/>
            <person name="Rogel M.A."/>
            <person name="Romero D."/>
            <person name="Cevallos M.A."/>
            <person name="Martinez-Romero E."/>
            <person name="Gonzalez V."/>
        </authorList>
    </citation>
    <scope>NUCLEOTIDE SEQUENCE [LARGE SCALE GENOMIC DNA]</scope>
    <source>
        <strain evidence="5 6">IE4771</strain>
    </source>
</reference>
<evidence type="ECO:0000313" key="6">
    <source>
        <dbReference type="Proteomes" id="UP000027180"/>
    </source>
</evidence>
<keyword evidence="3" id="KW-0028">Amino-acid biosynthesis</keyword>
<keyword evidence="2 5" id="KW-0560">Oxidoreductase</keyword>
<dbReference type="Gene3D" id="3.40.50.720">
    <property type="entry name" value="NAD(P)-binding Rossmann-like Domain"/>
    <property type="match status" value="1"/>
</dbReference>
<dbReference type="InterPro" id="IPR013708">
    <property type="entry name" value="Shikimate_DH-bd_N"/>
</dbReference>
<name>A0A060I686_RHIET</name>
<dbReference type="EMBL" id="CP006986">
    <property type="protein sequence ID" value="AIC27435.1"/>
    <property type="molecule type" value="Genomic_DNA"/>
</dbReference>
<dbReference type="Gene3D" id="3.40.50.10860">
    <property type="entry name" value="Leucine Dehydrogenase, chain A, domain 1"/>
    <property type="match status" value="1"/>
</dbReference>
<dbReference type="PANTHER" id="PTHR21089:SF1">
    <property type="entry name" value="BIFUNCTIONAL 3-DEHYDROQUINATE DEHYDRATASE_SHIKIMATE DEHYDROGENASE, CHLOROPLASTIC"/>
    <property type="match status" value="1"/>
</dbReference>
<keyword evidence="3" id="KW-0057">Aromatic amino acid biosynthesis</keyword>
<dbReference type="InterPro" id="IPR046346">
    <property type="entry name" value="Aminoacid_DH-like_N_sf"/>
</dbReference>
<evidence type="ECO:0000259" key="4">
    <source>
        <dbReference type="Pfam" id="PF08501"/>
    </source>
</evidence>
<dbReference type="GO" id="GO:0005829">
    <property type="term" value="C:cytosol"/>
    <property type="evidence" value="ECO:0007669"/>
    <property type="project" value="TreeGrafter"/>
</dbReference>
<dbReference type="Pfam" id="PF08501">
    <property type="entry name" value="Shikimate_dh_N"/>
    <property type="match status" value="1"/>
</dbReference>
<dbReference type="HOGENOM" id="CLU_044063_4_0_5"/>
<dbReference type="GO" id="GO:0050661">
    <property type="term" value="F:NADP binding"/>
    <property type="evidence" value="ECO:0007669"/>
    <property type="project" value="TreeGrafter"/>
</dbReference>
<proteinExistence type="predicted"/>
<accession>A0A060I686</accession>
<dbReference type="InterPro" id="IPR022893">
    <property type="entry name" value="Shikimate_DH_fam"/>
</dbReference>
<dbReference type="SUPFAM" id="SSF51735">
    <property type="entry name" value="NAD(P)-binding Rossmann-fold domains"/>
    <property type="match status" value="1"/>
</dbReference>
<feature type="domain" description="Shikimate dehydrogenase substrate binding N-terminal" evidence="4">
    <location>
        <begin position="4"/>
        <end position="86"/>
    </location>
</feature>